<evidence type="ECO:0000256" key="6">
    <source>
        <dbReference type="RuleBase" id="RU000320"/>
    </source>
</evidence>
<dbReference type="InterPro" id="IPR010096">
    <property type="entry name" value="NADH-Q_OxRdtase_suN/2"/>
</dbReference>
<evidence type="ECO:0000313" key="8">
    <source>
        <dbReference type="EMBL" id="APW60442.1"/>
    </source>
</evidence>
<protein>
    <recommendedName>
        <fullName evidence="5">NADH-quinone oxidoreductase subunit N</fullName>
        <ecNumber evidence="5">7.1.1.-</ecNumber>
    </recommendedName>
    <alternativeName>
        <fullName evidence="5">NADH dehydrogenase I subunit N</fullName>
    </alternativeName>
    <alternativeName>
        <fullName evidence="5">NDH-1 subunit N</fullName>
    </alternativeName>
</protein>
<evidence type="ECO:0000256" key="4">
    <source>
        <dbReference type="ARBA" id="ARBA00023136"/>
    </source>
</evidence>
<dbReference type="EC" id="7.1.1.-" evidence="5"/>
<comment type="function">
    <text evidence="5">NDH-1 shuttles electrons from NADH, via FMN and iron-sulfur (Fe-S) centers, to quinones in the respiratory chain. The immediate electron acceptor for the enzyme in this species is believed to be ubiquinone. Couples the redox reaction to proton translocation (for every two electrons transferred, four hydrogen ions are translocated across the cytoplasmic membrane), and thus conserves the redox energy in a proton gradient.</text>
</comment>
<feature type="transmembrane region" description="Helical" evidence="5">
    <location>
        <begin position="456"/>
        <end position="479"/>
    </location>
</feature>
<comment type="subcellular location">
    <subcellularLocation>
        <location evidence="5">Cell membrane</location>
        <topology evidence="5">Multi-pass membrane protein</topology>
    </subcellularLocation>
    <subcellularLocation>
        <location evidence="1">Endomembrane system</location>
        <topology evidence="1">Multi-pass membrane protein</topology>
    </subcellularLocation>
    <subcellularLocation>
        <location evidence="6">Membrane</location>
        <topology evidence="6">Multi-pass membrane protein</topology>
    </subcellularLocation>
</comment>
<evidence type="ECO:0000256" key="3">
    <source>
        <dbReference type="ARBA" id="ARBA00022989"/>
    </source>
</evidence>
<feature type="transmembrane region" description="Helical" evidence="5">
    <location>
        <begin position="137"/>
        <end position="154"/>
    </location>
</feature>
<keyword evidence="9" id="KW-1185">Reference proteome</keyword>
<feature type="transmembrane region" description="Helical" evidence="5">
    <location>
        <begin position="233"/>
        <end position="257"/>
    </location>
</feature>
<keyword evidence="3 5" id="KW-1133">Transmembrane helix</keyword>
<keyword evidence="5" id="KW-0813">Transport</keyword>
<keyword evidence="5" id="KW-0874">Quinone</keyword>
<dbReference type="GO" id="GO:0048038">
    <property type="term" value="F:quinone binding"/>
    <property type="evidence" value="ECO:0007669"/>
    <property type="project" value="UniProtKB-KW"/>
</dbReference>
<dbReference type="GO" id="GO:0042773">
    <property type="term" value="P:ATP synthesis coupled electron transport"/>
    <property type="evidence" value="ECO:0007669"/>
    <property type="project" value="InterPro"/>
</dbReference>
<dbReference type="RefSeq" id="WP_076345082.1">
    <property type="nucleotide sequence ID" value="NZ_CP019082.1"/>
</dbReference>
<dbReference type="OrthoDB" id="9807568at2"/>
<dbReference type="GO" id="GO:0012505">
    <property type="term" value="C:endomembrane system"/>
    <property type="evidence" value="ECO:0007669"/>
    <property type="project" value="UniProtKB-SubCell"/>
</dbReference>
<feature type="transmembrane region" description="Helical" evidence="5">
    <location>
        <begin position="49"/>
        <end position="72"/>
    </location>
</feature>
<dbReference type="KEGG" id="pbor:BSF38_01910"/>
<comment type="catalytic activity">
    <reaction evidence="5">
        <text>a quinone + NADH + 5 H(+)(in) = a quinol + NAD(+) + 4 H(+)(out)</text>
        <dbReference type="Rhea" id="RHEA:57888"/>
        <dbReference type="ChEBI" id="CHEBI:15378"/>
        <dbReference type="ChEBI" id="CHEBI:24646"/>
        <dbReference type="ChEBI" id="CHEBI:57540"/>
        <dbReference type="ChEBI" id="CHEBI:57945"/>
        <dbReference type="ChEBI" id="CHEBI:132124"/>
    </reaction>
</comment>
<evidence type="ECO:0000259" key="7">
    <source>
        <dbReference type="Pfam" id="PF00361"/>
    </source>
</evidence>
<feature type="transmembrane region" description="Helical" evidence="5">
    <location>
        <begin position="417"/>
        <end position="436"/>
    </location>
</feature>
<comment type="subunit">
    <text evidence="5">NDH-1 is composed of 14 different subunits. Subunits NuoA, H, J, K, L, M, N constitute the membrane sector of the complex.</text>
</comment>
<dbReference type="STRING" id="1387353.BSF38_01910"/>
<feature type="transmembrane region" description="Helical" evidence="5">
    <location>
        <begin position="160"/>
        <end position="177"/>
    </location>
</feature>
<keyword evidence="4 5" id="KW-0472">Membrane</keyword>
<dbReference type="EMBL" id="CP019082">
    <property type="protein sequence ID" value="APW60442.1"/>
    <property type="molecule type" value="Genomic_DNA"/>
</dbReference>
<proteinExistence type="inferred from homology"/>
<keyword evidence="5" id="KW-0520">NAD</keyword>
<organism evidence="8 9">
    <name type="scientific">Paludisphaera borealis</name>
    <dbReference type="NCBI Taxonomy" id="1387353"/>
    <lineage>
        <taxon>Bacteria</taxon>
        <taxon>Pseudomonadati</taxon>
        <taxon>Planctomycetota</taxon>
        <taxon>Planctomycetia</taxon>
        <taxon>Isosphaerales</taxon>
        <taxon>Isosphaeraceae</taxon>
        <taxon>Paludisphaera</taxon>
    </lineage>
</organism>
<keyword evidence="5" id="KW-0830">Ubiquinone</keyword>
<dbReference type="InterPro" id="IPR001750">
    <property type="entry name" value="ND/Mrp_TM"/>
</dbReference>
<dbReference type="AlphaFoldDB" id="A0A1U7CNC9"/>
<keyword evidence="5" id="KW-1003">Cell membrane</keyword>
<dbReference type="GO" id="GO:0050136">
    <property type="term" value="F:NADH dehydrogenase (quinone) (non-electrogenic) activity"/>
    <property type="evidence" value="ECO:0007669"/>
    <property type="project" value="UniProtKB-UniRule"/>
</dbReference>
<keyword evidence="2 5" id="KW-0812">Transmembrane</keyword>
<dbReference type="PANTHER" id="PTHR22773">
    <property type="entry name" value="NADH DEHYDROGENASE"/>
    <property type="match status" value="1"/>
</dbReference>
<dbReference type="GO" id="GO:0008137">
    <property type="term" value="F:NADH dehydrogenase (ubiquinone) activity"/>
    <property type="evidence" value="ECO:0007669"/>
    <property type="project" value="InterPro"/>
</dbReference>
<dbReference type="GO" id="GO:0005886">
    <property type="term" value="C:plasma membrane"/>
    <property type="evidence" value="ECO:0007669"/>
    <property type="project" value="UniProtKB-SubCell"/>
</dbReference>
<feature type="transmembrane region" description="Helical" evidence="5">
    <location>
        <begin position="189"/>
        <end position="213"/>
    </location>
</feature>
<feature type="transmembrane region" description="Helical" evidence="5">
    <location>
        <begin position="376"/>
        <end position="397"/>
    </location>
</feature>
<feature type="transmembrane region" description="Helical" evidence="5">
    <location>
        <begin position="500"/>
        <end position="518"/>
    </location>
</feature>
<sequence>MPPTVPTIDFRDFWHIAPAVVLAAWGLVVLIADLVLARRMSVDARRRSIGLLSLVGVGLALLAAIGLLAIGVRPADFSKLLGPSLEAYFSQPSSTIFLGTLAANFPTDVFNVLFVILLGLVVWVSTSYTFTDNWGEYFALLIWATVGMMLLAASEELVTLFLALETMTICLYLLTAMEKSRRRSTEAGLKYFVYGSVSSALFLYGLSLVYGLTGTTQFDGIRQVLVASGPTDVGLAGNLAGATALLLMLVGFGFKVAAVPFHQWAPDVYEGAPAPVTAWIATGSKIASFVALLKVFLHAVQPWSHPSNELLGPGWLAVVAVISAVTMTYGNFAALAQKNFKRMLAYSSIAHAGYMLVGVAAVSVSTSGPASAGSVLYYLVVYAFANIGAFAVAAWLVRDRNGDQIDDLNGLGRQAPVLALCLVVLMLSLIGIPPFAGFFGKLYIFMEALNQGSSGYRLTLMGLVALGLFNSVISAFYYVRVLKAMYLREPSGQRLGPPRSSIAFPVLISAVVVTVFGLTPTPLVDLMKAAAVPMLTAAQPASETAPPPEMAPAPVAAPVPVAAPAAAAAAPSPRPGLSG</sequence>
<comment type="similarity">
    <text evidence="5">Belongs to the complex I subunit 2 family.</text>
</comment>
<feature type="domain" description="NADH:quinone oxidoreductase/Mrp antiporter transmembrane" evidence="7">
    <location>
        <begin position="154"/>
        <end position="453"/>
    </location>
</feature>
<keyword evidence="8" id="KW-0560">Oxidoreductase</keyword>
<dbReference type="HAMAP" id="MF_00445">
    <property type="entry name" value="NDH1_NuoN_1"/>
    <property type="match status" value="1"/>
</dbReference>
<dbReference type="Proteomes" id="UP000186309">
    <property type="component" value="Chromosome"/>
</dbReference>
<feature type="transmembrane region" description="Helical" evidence="5">
    <location>
        <begin position="278"/>
        <end position="300"/>
    </location>
</feature>
<evidence type="ECO:0000313" key="9">
    <source>
        <dbReference type="Proteomes" id="UP000186309"/>
    </source>
</evidence>
<feature type="transmembrane region" description="Helical" evidence="5">
    <location>
        <begin position="344"/>
        <end position="364"/>
    </location>
</feature>
<dbReference type="Pfam" id="PF00361">
    <property type="entry name" value="Proton_antipo_M"/>
    <property type="match status" value="1"/>
</dbReference>
<evidence type="ECO:0000256" key="2">
    <source>
        <dbReference type="ARBA" id="ARBA00022692"/>
    </source>
</evidence>
<keyword evidence="5" id="KW-1278">Translocase</keyword>
<evidence type="ECO:0000256" key="5">
    <source>
        <dbReference type="HAMAP-Rule" id="MF_00445"/>
    </source>
</evidence>
<accession>A0A1U7CNC9</accession>
<evidence type="ECO:0000256" key="1">
    <source>
        <dbReference type="ARBA" id="ARBA00004127"/>
    </source>
</evidence>
<feature type="transmembrane region" description="Helical" evidence="5">
    <location>
        <begin position="13"/>
        <end position="37"/>
    </location>
</feature>
<name>A0A1U7CNC9_9BACT</name>
<dbReference type="NCBIfam" id="TIGR01770">
    <property type="entry name" value="NDH_I_N"/>
    <property type="match status" value="1"/>
</dbReference>
<gene>
    <name evidence="8" type="primary">nuoN_2</name>
    <name evidence="5" type="synonym">nuoN</name>
    <name evidence="8" type="ORF">BSF38_01910</name>
</gene>
<reference evidence="9" key="1">
    <citation type="submission" date="2016-12" db="EMBL/GenBank/DDBJ databases">
        <title>Comparative genomics of four Isosphaeraceae planctomycetes: a common pool of plasmids and glycoside hydrolase genes.</title>
        <authorList>
            <person name="Ivanova A."/>
        </authorList>
    </citation>
    <scope>NUCLEOTIDE SEQUENCE [LARGE SCALE GENOMIC DNA]</scope>
    <source>
        <strain evidence="9">PX4</strain>
    </source>
</reference>
<feature type="transmembrane region" description="Helical" evidence="5">
    <location>
        <begin position="109"/>
        <end position="130"/>
    </location>
</feature>
<feature type="transmembrane region" description="Helical" evidence="5">
    <location>
        <begin position="312"/>
        <end position="332"/>
    </location>
</feature>